<protein>
    <submittedName>
        <fullName evidence="2">Uncharacterized protein</fullName>
    </submittedName>
</protein>
<proteinExistence type="predicted"/>
<dbReference type="AlphaFoldDB" id="A0A4R8QFG9"/>
<evidence type="ECO:0000256" key="1">
    <source>
        <dbReference type="SAM" id="MobiDB-lite"/>
    </source>
</evidence>
<feature type="compositionally biased region" description="Basic residues" evidence="1">
    <location>
        <begin position="405"/>
        <end position="414"/>
    </location>
</feature>
<keyword evidence="3" id="KW-1185">Reference proteome</keyword>
<dbReference type="EMBL" id="QAPG01000038">
    <property type="protein sequence ID" value="TDZ35696.1"/>
    <property type="molecule type" value="Genomic_DNA"/>
</dbReference>
<name>A0A4R8QFG9_9PEZI</name>
<comment type="caution">
    <text evidence="2">The sequence shown here is derived from an EMBL/GenBank/DDBJ whole genome shotgun (WGS) entry which is preliminary data.</text>
</comment>
<evidence type="ECO:0000313" key="2">
    <source>
        <dbReference type="EMBL" id="TDZ35696.1"/>
    </source>
</evidence>
<reference evidence="2 3" key="1">
    <citation type="submission" date="2018-11" db="EMBL/GenBank/DDBJ databases">
        <title>Genome sequence and assembly of Colletotrichum spinosum.</title>
        <authorList>
            <person name="Gan P."/>
            <person name="Shirasu K."/>
        </authorList>
    </citation>
    <scope>NUCLEOTIDE SEQUENCE [LARGE SCALE GENOMIC DNA]</scope>
    <source>
        <strain evidence="2 3">CBS 515.97</strain>
    </source>
</reference>
<accession>A0A4R8QFG9</accession>
<feature type="region of interest" description="Disordered" evidence="1">
    <location>
        <begin position="397"/>
        <end position="420"/>
    </location>
</feature>
<evidence type="ECO:0000313" key="3">
    <source>
        <dbReference type="Proteomes" id="UP000295083"/>
    </source>
</evidence>
<gene>
    <name evidence="2" type="ORF">C8035_v007118</name>
</gene>
<dbReference type="Proteomes" id="UP000295083">
    <property type="component" value="Unassembled WGS sequence"/>
</dbReference>
<organism evidence="2 3">
    <name type="scientific">Colletotrichum spinosum</name>
    <dbReference type="NCBI Taxonomy" id="1347390"/>
    <lineage>
        <taxon>Eukaryota</taxon>
        <taxon>Fungi</taxon>
        <taxon>Dikarya</taxon>
        <taxon>Ascomycota</taxon>
        <taxon>Pezizomycotina</taxon>
        <taxon>Sordariomycetes</taxon>
        <taxon>Hypocreomycetidae</taxon>
        <taxon>Glomerellales</taxon>
        <taxon>Glomerellaceae</taxon>
        <taxon>Colletotrichum</taxon>
        <taxon>Colletotrichum orbiculare species complex</taxon>
    </lineage>
</organism>
<sequence>MALALRNKREQRDGFIRTSRALGYDMVDGNLTFSGIPRVHGARLRQLCFPEIIDDEEEREEAIAQGNRLLNNKAWFSAHSILYDWRLHHLQMKTLRGLRYDLCEMVKMGKCDRLGSKASAVERAFKEADYERRYHDEIFDLLGDPALEADWDLGLFSERYFSTDGWPDLDKQPDPLVLRGVDPVLYEDVANFAHLTMGLHMCDHMCDRGLEDTGFVVLGWDPDEVYALAKDMESTMDDESWVDEFMRKALWKNAMYLHRDYLSSTAARLRLKEGSRMEPRSMRLDDAVGSYVVKCPFIKMGWPQYRTVFRLDIKDPPWREGDEGLLSAKMSFGVLEGVMLLSFCKKKLNMTSAYTRLDDTEDEFSEISDMDLIDDYDIEAPSEGIFIKKQPMPKTRKRLASDATKRKHKKRSRKNQNPVERQVMTGRRRLYFMWSGTELDVGEQVETHGYIDFNKTCTKFKGITWMKWLVGCDVPCKFEGFQVGRTSRRRCGNVGKTEVG</sequence>